<dbReference type="InterPro" id="IPR036179">
    <property type="entry name" value="Ig-like_dom_sf"/>
</dbReference>
<reference evidence="2" key="1">
    <citation type="submission" date="2018-11" db="EMBL/GenBank/DDBJ databases">
        <authorList>
            <person name="Alioto T."/>
            <person name="Alioto T."/>
        </authorList>
    </citation>
    <scope>NUCLEOTIDE SEQUENCE</scope>
</reference>
<proteinExistence type="predicted"/>
<keyword evidence="3" id="KW-1185">Reference proteome</keyword>
<dbReference type="AlphaFoldDB" id="A0A8B6HQ98"/>
<dbReference type="Proteomes" id="UP000596742">
    <property type="component" value="Unassembled WGS sequence"/>
</dbReference>
<protein>
    <recommendedName>
        <fullName evidence="1">Immunoglobulin domain-containing protein</fullName>
    </recommendedName>
</protein>
<dbReference type="InterPro" id="IPR003599">
    <property type="entry name" value="Ig_sub"/>
</dbReference>
<sequence>MIGIFYTCSIYFIHYELCFSFVKGTEITAVFQNGSTVSRIGRDVPDNSKAKWTKNGKSLHSKNLPFYRFGKISPRDEGLYVCTFEQDNIQLELKYHVIVVDYQETVFVKMGDNIEFGKTVPDEYMSANATWTSPKNLKTSHLEPTKYLIENVSSADIGLYTCEFGPPKYRSKIRYELTETGTEKVFLRRRNDSVDFGIYIEPTDISAHAYKWTKNGREFESESSLVKIRYVSLEDEGLYVCTYGSKNMQSKYHLIVTGK</sequence>
<evidence type="ECO:0000313" key="3">
    <source>
        <dbReference type="Proteomes" id="UP000596742"/>
    </source>
</evidence>
<comment type="caution">
    <text evidence="2">The sequence shown here is derived from an EMBL/GenBank/DDBJ whole genome shotgun (WGS) entry which is preliminary data.</text>
</comment>
<dbReference type="OrthoDB" id="6204354at2759"/>
<dbReference type="InterPro" id="IPR013783">
    <property type="entry name" value="Ig-like_fold"/>
</dbReference>
<feature type="domain" description="Immunoglobulin" evidence="1">
    <location>
        <begin position="183"/>
        <end position="257"/>
    </location>
</feature>
<dbReference type="SUPFAM" id="SSF48726">
    <property type="entry name" value="Immunoglobulin"/>
    <property type="match status" value="1"/>
</dbReference>
<accession>A0A8B6HQ98</accession>
<evidence type="ECO:0000313" key="2">
    <source>
        <dbReference type="EMBL" id="VDI83178.1"/>
    </source>
</evidence>
<gene>
    <name evidence="2" type="ORF">MGAL_10B092393B</name>
</gene>
<feature type="domain" description="Immunoglobulin" evidence="1">
    <location>
        <begin position="103"/>
        <end position="180"/>
    </location>
</feature>
<dbReference type="SMART" id="SM00409">
    <property type="entry name" value="IG"/>
    <property type="match status" value="3"/>
</dbReference>
<evidence type="ECO:0000259" key="1">
    <source>
        <dbReference type="SMART" id="SM00409"/>
    </source>
</evidence>
<feature type="domain" description="Immunoglobulin" evidence="1">
    <location>
        <begin position="33"/>
        <end position="100"/>
    </location>
</feature>
<name>A0A8B6HQ98_MYTGA</name>
<dbReference type="Gene3D" id="2.60.40.10">
    <property type="entry name" value="Immunoglobulins"/>
    <property type="match status" value="2"/>
</dbReference>
<dbReference type="EMBL" id="UYJE01010435">
    <property type="protein sequence ID" value="VDI83178.1"/>
    <property type="molecule type" value="Genomic_DNA"/>
</dbReference>
<organism evidence="2 3">
    <name type="scientific">Mytilus galloprovincialis</name>
    <name type="common">Mediterranean mussel</name>
    <dbReference type="NCBI Taxonomy" id="29158"/>
    <lineage>
        <taxon>Eukaryota</taxon>
        <taxon>Metazoa</taxon>
        <taxon>Spiralia</taxon>
        <taxon>Lophotrochozoa</taxon>
        <taxon>Mollusca</taxon>
        <taxon>Bivalvia</taxon>
        <taxon>Autobranchia</taxon>
        <taxon>Pteriomorphia</taxon>
        <taxon>Mytilida</taxon>
        <taxon>Mytiloidea</taxon>
        <taxon>Mytilidae</taxon>
        <taxon>Mytilinae</taxon>
        <taxon>Mytilus</taxon>
    </lineage>
</organism>